<comment type="cofactor">
    <cofactor evidence="1">
        <name>Mg(2+)</name>
        <dbReference type="ChEBI" id="CHEBI:18420"/>
    </cofactor>
</comment>
<evidence type="ECO:0000256" key="4">
    <source>
        <dbReference type="ARBA" id="ARBA00022842"/>
    </source>
</evidence>
<dbReference type="PROSITE" id="PS50126">
    <property type="entry name" value="S1"/>
    <property type="match status" value="1"/>
</dbReference>
<keyword evidence="2" id="KW-0479">Metal-binding</keyword>
<dbReference type="GO" id="GO:0003723">
    <property type="term" value="F:RNA binding"/>
    <property type="evidence" value="ECO:0007669"/>
    <property type="project" value="UniProtKB-KW"/>
</dbReference>
<accession>A0A220MCW3</accession>
<evidence type="ECO:0000256" key="2">
    <source>
        <dbReference type="ARBA" id="ARBA00022723"/>
    </source>
</evidence>
<dbReference type="EMBL" id="CP018145">
    <property type="protein sequence ID" value="ASJ52861.1"/>
    <property type="molecule type" value="Genomic_DNA"/>
</dbReference>
<keyword evidence="3" id="KW-0378">Hydrolase</keyword>
<sequence>MKQVAISAQGGSIRIAFMENGKLQEWRTKDVGAHASVGDIYQGRIADVKPGIQSAFVDIGTGQNAYLYVDDTVAVESGGAAKPSIAERVHVGQKVLVQVSKEAMEMKAPKITMRISLQGRYLVYLPTEASISLSRKISDDTKRKRLQQVISSTVERGEGCILRTEAAEAEEQTLISELTYLRNRWQDMLRTAEGLRSTGRIFQDIELIEVALRDGLANGMDELLVEGAATHQQVKAALAAFAPEVQEKLRWYQGKQPLFDFLGVEAELIRARDRQVPLKSGGSLVIDRTEAMTVIDVNTGSFTGGGGQQREQAVTATNLEAVAEIARQLRLRDIGGIVIIDFIDMKEESNKERVISRLKQELAKDPVPSTVLGMTSLGLVEMTRKRVRASLMERLTEPCEACKGRGRVWLVDELFRRLYAEVIALAKSQEAEAILVDMPPRLLDMIEEREKAEAITWPVHVYKRLVPSMSPDEFRIGYVGNRAEAERLQSK</sequence>
<evidence type="ECO:0000313" key="7">
    <source>
        <dbReference type="EMBL" id="ASJ52861.1"/>
    </source>
</evidence>
<evidence type="ECO:0000256" key="5">
    <source>
        <dbReference type="ARBA" id="ARBA00022884"/>
    </source>
</evidence>
<dbReference type="InterPro" id="IPR004659">
    <property type="entry name" value="RNase_E/G"/>
</dbReference>
<dbReference type="PANTHER" id="PTHR30001:SF0">
    <property type="entry name" value="RIBONUCLEASE G"/>
    <property type="match status" value="1"/>
</dbReference>
<dbReference type="Pfam" id="PF10150">
    <property type="entry name" value="RNase_E_G"/>
    <property type="match status" value="1"/>
</dbReference>
<evidence type="ECO:0000256" key="1">
    <source>
        <dbReference type="ARBA" id="ARBA00001946"/>
    </source>
</evidence>
<keyword evidence="5" id="KW-0694">RNA-binding</keyword>
<dbReference type="RefSeq" id="WP_088906735.1">
    <property type="nucleotide sequence ID" value="NZ_CP018145.1"/>
</dbReference>
<dbReference type="GO" id="GO:0005737">
    <property type="term" value="C:cytoplasm"/>
    <property type="evidence" value="ECO:0007669"/>
    <property type="project" value="TreeGrafter"/>
</dbReference>
<evidence type="ECO:0000256" key="3">
    <source>
        <dbReference type="ARBA" id="ARBA00022801"/>
    </source>
</evidence>
<dbReference type="PANTHER" id="PTHR30001">
    <property type="entry name" value="RIBONUCLEASE"/>
    <property type="match status" value="1"/>
</dbReference>
<dbReference type="GO" id="GO:0004540">
    <property type="term" value="F:RNA nuclease activity"/>
    <property type="evidence" value="ECO:0007669"/>
    <property type="project" value="InterPro"/>
</dbReference>
<dbReference type="Proteomes" id="UP000197781">
    <property type="component" value="Chromosome"/>
</dbReference>
<dbReference type="KEGG" id="bfm:BP422_04400"/>
<reference evidence="7 8" key="1">
    <citation type="submission" date="2016-11" db="EMBL/GenBank/DDBJ databases">
        <authorList>
            <person name="Jaros S."/>
            <person name="Januszkiewicz K."/>
            <person name="Wedrychowicz H."/>
        </authorList>
    </citation>
    <scope>NUCLEOTIDE SEQUENCE [LARGE SCALE GENOMIC DNA]</scope>
    <source>
        <strain evidence="7 8">NF2</strain>
    </source>
</reference>
<dbReference type="GO" id="GO:0006364">
    <property type="term" value="P:rRNA processing"/>
    <property type="evidence" value="ECO:0007669"/>
    <property type="project" value="TreeGrafter"/>
</dbReference>
<feature type="domain" description="S1 motif" evidence="6">
    <location>
        <begin position="38"/>
        <end position="120"/>
    </location>
</feature>
<evidence type="ECO:0000313" key="8">
    <source>
        <dbReference type="Proteomes" id="UP000197781"/>
    </source>
</evidence>
<dbReference type="InterPro" id="IPR003029">
    <property type="entry name" value="S1_domain"/>
</dbReference>
<keyword evidence="4" id="KW-0460">Magnesium</keyword>
<evidence type="ECO:0000259" key="6">
    <source>
        <dbReference type="PROSITE" id="PS50126"/>
    </source>
</evidence>
<gene>
    <name evidence="7" type="ORF">BP422_04400</name>
</gene>
<dbReference type="GO" id="GO:0046872">
    <property type="term" value="F:metal ion binding"/>
    <property type="evidence" value="ECO:0007669"/>
    <property type="project" value="UniProtKB-KW"/>
</dbReference>
<protein>
    <submittedName>
        <fullName evidence="7">Ribonuclease G</fullName>
    </submittedName>
</protein>
<dbReference type="GO" id="GO:0016787">
    <property type="term" value="F:hydrolase activity"/>
    <property type="evidence" value="ECO:0007669"/>
    <property type="project" value="UniProtKB-KW"/>
</dbReference>
<dbReference type="CDD" id="cd04453">
    <property type="entry name" value="S1_RNase_E"/>
    <property type="match status" value="1"/>
</dbReference>
<dbReference type="NCBIfam" id="TIGR00757">
    <property type="entry name" value="RNaseEG"/>
    <property type="match status" value="1"/>
</dbReference>
<dbReference type="Gene3D" id="2.40.50.140">
    <property type="entry name" value="Nucleic acid-binding proteins"/>
    <property type="match status" value="1"/>
</dbReference>
<dbReference type="InterPro" id="IPR019307">
    <property type="entry name" value="RNA-bd_AU-1/RNase_E/G"/>
</dbReference>
<proteinExistence type="predicted"/>
<dbReference type="InterPro" id="IPR012340">
    <property type="entry name" value="NA-bd_OB-fold"/>
</dbReference>
<dbReference type="SMART" id="SM00316">
    <property type="entry name" value="S1"/>
    <property type="match status" value="1"/>
</dbReference>
<dbReference type="SUPFAM" id="SSF50249">
    <property type="entry name" value="Nucleic acid-binding proteins"/>
    <property type="match status" value="1"/>
</dbReference>
<dbReference type="AlphaFoldDB" id="A0A220MCW3"/>
<organism evidence="7 8">
    <name type="scientific">Brevibacillus formosus</name>
    <dbReference type="NCBI Taxonomy" id="54913"/>
    <lineage>
        <taxon>Bacteria</taxon>
        <taxon>Bacillati</taxon>
        <taxon>Bacillota</taxon>
        <taxon>Bacilli</taxon>
        <taxon>Bacillales</taxon>
        <taxon>Paenibacillaceae</taxon>
        <taxon>Brevibacillus</taxon>
    </lineage>
</organism>
<name>A0A220MCW3_9BACL</name>